<sequence>MSTAIPVLRSSYHPSHESTASAVSTTIYVLIALSANDSLVNMLCLTVPRYTGSTFSGGGDLPPSLSETVYHTCQSLSNPQYSPAPPTTSSSPSCRRGPTLVAVHQSVLSTVPPSPRTPLTDPPNVSANRSEMLPWGPLFDDYMEVTAVGDLFFNAIFTYLDSSYTGYLRSIFAFLGPRIHTAGKSNLVPPHYTQLRGCHARYVFLLMSVYLTVTSSIS</sequence>
<organism evidence="2 3">
    <name type="scientific">Armillaria solidipes</name>
    <dbReference type="NCBI Taxonomy" id="1076256"/>
    <lineage>
        <taxon>Eukaryota</taxon>
        <taxon>Fungi</taxon>
        <taxon>Dikarya</taxon>
        <taxon>Basidiomycota</taxon>
        <taxon>Agaricomycotina</taxon>
        <taxon>Agaricomycetes</taxon>
        <taxon>Agaricomycetidae</taxon>
        <taxon>Agaricales</taxon>
        <taxon>Marasmiineae</taxon>
        <taxon>Physalacriaceae</taxon>
        <taxon>Armillaria</taxon>
    </lineage>
</organism>
<dbReference type="STRING" id="1076256.A0A2H3BHL7"/>
<evidence type="ECO:0000256" key="1">
    <source>
        <dbReference type="SAM" id="MobiDB-lite"/>
    </source>
</evidence>
<keyword evidence="3" id="KW-1185">Reference proteome</keyword>
<reference evidence="3" key="1">
    <citation type="journal article" date="2017" name="Nat. Ecol. Evol.">
        <title>Genome expansion and lineage-specific genetic innovations in the forest pathogenic fungi Armillaria.</title>
        <authorList>
            <person name="Sipos G."/>
            <person name="Prasanna A.N."/>
            <person name="Walter M.C."/>
            <person name="O'Connor E."/>
            <person name="Balint B."/>
            <person name="Krizsan K."/>
            <person name="Kiss B."/>
            <person name="Hess J."/>
            <person name="Varga T."/>
            <person name="Slot J."/>
            <person name="Riley R."/>
            <person name="Boka B."/>
            <person name="Rigling D."/>
            <person name="Barry K."/>
            <person name="Lee J."/>
            <person name="Mihaltcheva S."/>
            <person name="LaButti K."/>
            <person name="Lipzen A."/>
            <person name="Waldron R."/>
            <person name="Moloney N.M."/>
            <person name="Sperisen C."/>
            <person name="Kredics L."/>
            <person name="Vagvoelgyi C."/>
            <person name="Patrignani A."/>
            <person name="Fitzpatrick D."/>
            <person name="Nagy I."/>
            <person name="Doyle S."/>
            <person name="Anderson J.B."/>
            <person name="Grigoriev I.V."/>
            <person name="Gueldener U."/>
            <person name="Muensterkoetter M."/>
            <person name="Nagy L.G."/>
        </authorList>
    </citation>
    <scope>NUCLEOTIDE SEQUENCE [LARGE SCALE GENOMIC DNA]</scope>
    <source>
        <strain evidence="3">28-4</strain>
    </source>
</reference>
<feature type="region of interest" description="Disordered" evidence="1">
    <location>
        <begin position="76"/>
        <end position="96"/>
    </location>
</feature>
<evidence type="ECO:0000313" key="3">
    <source>
        <dbReference type="Proteomes" id="UP000218334"/>
    </source>
</evidence>
<dbReference type="AlphaFoldDB" id="A0A2H3BHL7"/>
<evidence type="ECO:0000313" key="2">
    <source>
        <dbReference type="EMBL" id="PBK70345.1"/>
    </source>
</evidence>
<dbReference type="EMBL" id="KZ293426">
    <property type="protein sequence ID" value="PBK70345.1"/>
    <property type="molecule type" value="Genomic_DNA"/>
</dbReference>
<name>A0A2H3BHL7_9AGAR</name>
<protein>
    <submittedName>
        <fullName evidence="2">Uncharacterized protein</fullName>
    </submittedName>
</protein>
<gene>
    <name evidence="2" type="ORF">ARMSODRAFT_955819</name>
</gene>
<proteinExistence type="predicted"/>
<accession>A0A2H3BHL7</accession>
<dbReference type="Proteomes" id="UP000218334">
    <property type="component" value="Unassembled WGS sequence"/>
</dbReference>